<reference evidence="1 2" key="1">
    <citation type="submission" date="2018-08" db="EMBL/GenBank/DDBJ databases">
        <title>Genome and evolution of the arbuscular mycorrhizal fungus Diversispora epigaea (formerly Glomus versiforme) and its bacterial endosymbionts.</title>
        <authorList>
            <person name="Sun X."/>
            <person name="Fei Z."/>
            <person name="Harrison M."/>
        </authorList>
    </citation>
    <scope>NUCLEOTIDE SEQUENCE [LARGE SCALE GENOMIC DNA]</scope>
    <source>
        <strain evidence="1 2">IT104</strain>
    </source>
</reference>
<protein>
    <submittedName>
        <fullName evidence="1">Uncharacterized protein</fullName>
    </submittedName>
</protein>
<organism evidence="1 2">
    <name type="scientific">Diversispora epigaea</name>
    <dbReference type="NCBI Taxonomy" id="1348612"/>
    <lineage>
        <taxon>Eukaryota</taxon>
        <taxon>Fungi</taxon>
        <taxon>Fungi incertae sedis</taxon>
        <taxon>Mucoromycota</taxon>
        <taxon>Glomeromycotina</taxon>
        <taxon>Glomeromycetes</taxon>
        <taxon>Diversisporales</taxon>
        <taxon>Diversisporaceae</taxon>
        <taxon>Diversispora</taxon>
    </lineage>
</organism>
<evidence type="ECO:0000313" key="1">
    <source>
        <dbReference type="EMBL" id="RHZ81774.1"/>
    </source>
</evidence>
<dbReference type="OrthoDB" id="2303230at2759"/>
<gene>
    <name evidence="1" type="ORF">Glove_117g268</name>
</gene>
<dbReference type="EMBL" id="PQFF01000109">
    <property type="protein sequence ID" value="RHZ81774.1"/>
    <property type="molecule type" value="Genomic_DNA"/>
</dbReference>
<evidence type="ECO:0000313" key="2">
    <source>
        <dbReference type="Proteomes" id="UP000266861"/>
    </source>
</evidence>
<dbReference type="AlphaFoldDB" id="A0A397J9A7"/>
<dbReference type="Proteomes" id="UP000266861">
    <property type="component" value="Unassembled WGS sequence"/>
</dbReference>
<comment type="caution">
    <text evidence="1">The sequence shown here is derived from an EMBL/GenBank/DDBJ whole genome shotgun (WGS) entry which is preliminary data.</text>
</comment>
<sequence length="111" mass="13448">MAFYRCSYILRTGEVCNRGSYRVERCQVYWYSPRRVPCKDCSKLTFSKYGTCDIYARKYRKMEQYYWKKLEKMKIHSECTGLLVEEISPKRKKSLETIFKDGYPESLRFSI</sequence>
<accession>A0A397J9A7</accession>
<proteinExistence type="predicted"/>
<keyword evidence="2" id="KW-1185">Reference proteome</keyword>
<name>A0A397J9A7_9GLOM</name>